<dbReference type="Gene3D" id="1.50.40.10">
    <property type="entry name" value="Mitochondrial carrier domain"/>
    <property type="match status" value="2"/>
</dbReference>
<dbReference type="FunFam" id="1.50.40.10:FF:000016">
    <property type="entry name" value="Solute carrier family 25 member 23"/>
    <property type="match status" value="1"/>
</dbReference>
<sequence>MGYEGVVRIPQWPPSMVLLSALFFSRLATMGKKQDRRLTFMQNFIAGGIAGVGSRTFTSPLDVVKIIAQVGSKQHSGFIGTFKNIYKQEGLRGFWKGNGVACLRLFPYSAINFAAFNEMKKVMTNPETGRMSNLNSLIAGAVAGVIATVAVYPLDMVKTRLTVQVDGQNKYKGIIDAFRVIYKEEGFFAFYKGMTASILGVIPFGGLTFMSYEILAYVWGKPRSELNGLENFINGCLAGSIAQTVSFPFDTLRKKMQAQNKKALTSDVDVEFNGLWDCACQTVKKNGVIGLWRGTLSNLAKVAPYAGLMFFFNEVCKNYYYCKNGYTTSYWKPIPKEVGGLTFMSYEILAYVWGKPRSELNGLENFINGCLAGSIAQTVSFPFDTLRKKMQAQNKKALTSDVDVEFNGLWDCACQTVKKNGVIGLWRGTLSNLAKVAPYAGLMFFFNEVCKNYYYCKNGYTTSYWKPIPKEGIDQSWSIQEVKAYYAAQAKKEAEEKKN</sequence>
<evidence type="ECO:0000256" key="4">
    <source>
        <dbReference type="ARBA" id="ARBA00022692"/>
    </source>
</evidence>
<evidence type="ECO:0000256" key="3">
    <source>
        <dbReference type="ARBA" id="ARBA00022448"/>
    </source>
</evidence>
<keyword evidence="9 14" id="KW-1133">Transmembrane helix</keyword>
<evidence type="ECO:0000256" key="12">
    <source>
        <dbReference type="PROSITE-ProRule" id="PRU00282"/>
    </source>
</evidence>
<evidence type="ECO:0000256" key="8">
    <source>
        <dbReference type="ARBA" id="ARBA00022837"/>
    </source>
</evidence>
<gene>
    <name evidence="15" type="ORF">AV274_4454</name>
</gene>
<accession>A0A196SCP5</accession>
<feature type="transmembrane region" description="Helical" evidence="14">
    <location>
        <begin position="12"/>
        <end position="29"/>
    </location>
</feature>
<proteinExistence type="inferred from homology"/>
<keyword evidence="8" id="KW-0106">Calcium</keyword>
<dbReference type="STRING" id="478820.A0A196SCP5"/>
<dbReference type="GO" id="GO:0046872">
    <property type="term" value="F:metal ion binding"/>
    <property type="evidence" value="ECO:0007669"/>
    <property type="project" value="UniProtKB-KW"/>
</dbReference>
<keyword evidence="10" id="KW-0496">Mitochondrion</keyword>
<protein>
    <submittedName>
        <fullName evidence="15">Solute carrier family 25 member 43</fullName>
    </submittedName>
</protein>
<evidence type="ECO:0000256" key="5">
    <source>
        <dbReference type="ARBA" id="ARBA00022723"/>
    </source>
</evidence>
<reference evidence="15 16" key="1">
    <citation type="submission" date="2016-05" db="EMBL/GenBank/DDBJ databases">
        <title>Nuclear genome of Blastocystis sp. subtype 1 NandII.</title>
        <authorList>
            <person name="Gentekaki E."/>
            <person name="Curtis B."/>
            <person name="Stairs C."/>
            <person name="Eme L."/>
            <person name="Herman E."/>
            <person name="Klimes V."/>
            <person name="Arias M.C."/>
            <person name="Elias M."/>
            <person name="Hilliou F."/>
            <person name="Klute M."/>
            <person name="Malik S.-B."/>
            <person name="Pightling A."/>
            <person name="Rachubinski R."/>
            <person name="Salas D."/>
            <person name="Schlacht A."/>
            <person name="Suga H."/>
            <person name="Archibald J."/>
            <person name="Ball S.G."/>
            <person name="Clark G."/>
            <person name="Dacks J."/>
            <person name="Van Der Giezen M."/>
            <person name="Tsaousis A."/>
            <person name="Roger A."/>
        </authorList>
    </citation>
    <scope>NUCLEOTIDE SEQUENCE [LARGE SCALE GENOMIC DNA]</scope>
    <source>
        <strain evidence="16">ATCC 50177 / NandII</strain>
    </source>
</reference>
<evidence type="ECO:0000256" key="6">
    <source>
        <dbReference type="ARBA" id="ARBA00022737"/>
    </source>
</evidence>
<dbReference type="AlphaFoldDB" id="A0A196SCP5"/>
<evidence type="ECO:0000256" key="9">
    <source>
        <dbReference type="ARBA" id="ARBA00022989"/>
    </source>
</evidence>
<feature type="transmembrane region" description="Helical" evidence="14">
    <location>
        <begin position="198"/>
        <end position="220"/>
    </location>
</feature>
<dbReference type="InterPro" id="IPR002167">
    <property type="entry name" value="GDC-like"/>
</dbReference>
<evidence type="ECO:0000313" key="16">
    <source>
        <dbReference type="Proteomes" id="UP000078348"/>
    </source>
</evidence>
<evidence type="ECO:0000313" key="15">
    <source>
        <dbReference type="EMBL" id="OAO13779.1"/>
    </source>
</evidence>
<organism evidence="15 16">
    <name type="scientific">Blastocystis sp. subtype 1 (strain ATCC 50177 / NandII)</name>
    <dbReference type="NCBI Taxonomy" id="478820"/>
    <lineage>
        <taxon>Eukaryota</taxon>
        <taxon>Sar</taxon>
        <taxon>Stramenopiles</taxon>
        <taxon>Bigyra</taxon>
        <taxon>Opalozoa</taxon>
        <taxon>Opalinata</taxon>
        <taxon>Blastocystidae</taxon>
        <taxon>Blastocystis</taxon>
    </lineage>
</organism>
<keyword evidence="4 12" id="KW-0812">Transmembrane</keyword>
<keyword evidence="3 13" id="KW-0813">Transport</keyword>
<feature type="transmembrane region" description="Helical" evidence="14">
    <location>
        <begin position="136"/>
        <end position="154"/>
    </location>
</feature>
<keyword evidence="16" id="KW-1185">Reference proteome</keyword>
<dbReference type="Pfam" id="PF00153">
    <property type="entry name" value="Mito_carr"/>
    <property type="match status" value="4"/>
</dbReference>
<dbReference type="InterPro" id="IPR018108">
    <property type="entry name" value="MCP_transmembrane"/>
</dbReference>
<dbReference type="GO" id="GO:0055085">
    <property type="term" value="P:transmembrane transport"/>
    <property type="evidence" value="ECO:0007669"/>
    <property type="project" value="InterPro"/>
</dbReference>
<comment type="subcellular location">
    <subcellularLocation>
        <location evidence="1">Mitochondrion inner membrane</location>
        <topology evidence="1">Multi-pass membrane protein</topology>
    </subcellularLocation>
</comment>
<dbReference type="Proteomes" id="UP000078348">
    <property type="component" value="Unassembled WGS sequence"/>
</dbReference>
<dbReference type="PROSITE" id="PS50920">
    <property type="entry name" value="SOLCAR"/>
    <property type="match status" value="4"/>
</dbReference>
<comment type="similarity">
    <text evidence="2 13">Belongs to the mitochondrial carrier (TC 2.A.29) family.</text>
</comment>
<keyword evidence="7" id="KW-0999">Mitochondrion inner membrane</keyword>
<name>A0A196SCP5_BLAHN</name>
<dbReference type="InterPro" id="IPR002067">
    <property type="entry name" value="MCP"/>
</dbReference>
<evidence type="ECO:0000256" key="11">
    <source>
        <dbReference type="ARBA" id="ARBA00023136"/>
    </source>
</evidence>
<dbReference type="EMBL" id="LXWW01000320">
    <property type="protein sequence ID" value="OAO13779.1"/>
    <property type="molecule type" value="Genomic_DNA"/>
</dbReference>
<dbReference type="OrthoDB" id="270584at2759"/>
<evidence type="ECO:0000256" key="14">
    <source>
        <dbReference type="SAM" id="Phobius"/>
    </source>
</evidence>
<feature type="transmembrane region" description="Helical" evidence="14">
    <location>
        <begin position="93"/>
        <end position="116"/>
    </location>
</feature>
<dbReference type="GO" id="GO:0005743">
    <property type="term" value="C:mitochondrial inner membrane"/>
    <property type="evidence" value="ECO:0007669"/>
    <property type="project" value="UniProtKB-SubCell"/>
</dbReference>
<feature type="repeat" description="Solcar" evidence="12">
    <location>
        <begin position="38"/>
        <end position="122"/>
    </location>
</feature>
<evidence type="ECO:0000256" key="13">
    <source>
        <dbReference type="RuleBase" id="RU000488"/>
    </source>
</evidence>
<dbReference type="InterPro" id="IPR023395">
    <property type="entry name" value="MCP_dom_sf"/>
</dbReference>
<feature type="repeat" description="Solcar" evidence="12">
    <location>
        <begin position="131"/>
        <end position="218"/>
    </location>
</feature>
<feature type="repeat" description="Solcar" evidence="12">
    <location>
        <begin position="226"/>
        <end position="319"/>
    </location>
</feature>
<keyword evidence="5" id="KW-0479">Metal-binding</keyword>
<evidence type="ECO:0000256" key="7">
    <source>
        <dbReference type="ARBA" id="ARBA00022792"/>
    </source>
</evidence>
<keyword evidence="6" id="KW-0677">Repeat</keyword>
<evidence type="ECO:0000256" key="2">
    <source>
        <dbReference type="ARBA" id="ARBA00006375"/>
    </source>
</evidence>
<comment type="caution">
    <text evidence="15">The sequence shown here is derived from an EMBL/GenBank/DDBJ whole genome shotgun (WGS) entry which is preliminary data.</text>
</comment>
<evidence type="ECO:0000256" key="10">
    <source>
        <dbReference type="ARBA" id="ARBA00023128"/>
    </source>
</evidence>
<feature type="repeat" description="Solcar" evidence="12">
    <location>
        <begin position="360"/>
        <end position="453"/>
    </location>
</feature>
<dbReference type="PRINTS" id="PR00928">
    <property type="entry name" value="GRAVESDC"/>
</dbReference>
<evidence type="ECO:0000256" key="1">
    <source>
        <dbReference type="ARBA" id="ARBA00004448"/>
    </source>
</evidence>
<dbReference type="SUPFAM" id="SSF103506">
    <property type="entry name" value="Mitochondrial carrier"/>
    <property type="match status" value="2"/>
</dbReference>
<keyword evidence="11 12" id="KW-0472">Membrane</keyword>
<dbReference type="PRINTS" id="PR00926">
    <property type="entry name" value="MITOCARRIER"/>
</dbReference>
<dbReference type="PANTHER" id="PTHR24089">
    <property type="entry name" value="SOLUTE CARRIER FAMILY 25"/>
    <property type="match status" value="1"/>
</dbReference>